<dbReference type="EMBL" id="JAUKTV010000003">
    <property type="protein sequence ID" value="KAK0742264.1"/>
    <property type="molecule type" value="Genomic_DNA"/>
</dbReference>
<evidence type="ECO:0000256" key="1">
    <source>
        <dbReference type="SAM" id="MobiDB-lite"/>
    </source>
</evidence>
<feature type="compositionally biased region" description="Polar residues" evidence="1">
    <location>
        <begin position="163"/>
        <end position="180"/>
    </location>
</feature>
<organism evidence="3 4">
    <name type="scientific">Apiosordaria backusii</name>
    <dbReference type="NCBI Taxonomy" id="314023"/>
    <lineage>
        <taxon>Eukaryota</taxon>
        <taxon>Fungi</taxon>
        <taxon>Dikarya</taxon>
        <taxon>Ascomycota</taxon>
        <taxon>Pezizomycotina</taxon>
        <taxon>Sordariomycetes</taxon>
        <taxon>Sordariomycetidae</taxon>
        <taxon>Sordariales</taxon>
        <taxon>Lasiosphaeriaceae</taxon>
        <taxon>Apiosordaria</taxon>
    </lineage>
</organism>
<name>A0AA40EMW8_9PEZI</name>
<protein>
    <submittedName>
        <fullName evidence="3">Uncharacterized protein</fullName>
    </submittedName>
</protein>
<feature type="region of interest" description="Disordered" evidence="1">
    <location>
        <begin position="491"/>
        <end position="511"/>
    </location>
</feature>
<feature type="compositionally biased region" description="Low complexity" evidence="1">
    <location>
        <begin position="53"/>
        <end position="65"/>
    </location>
</feature>
<evidence type="ECO:0000256" key="2">
    <source>
        <dbReference type="SAM" id="Phobius"/>
    </source>
</evidence>
<sequence length="511" mass="53966">MTNHNQGAGGAGPSLFQARRTRHDHAHNHSPVIHHHNQHRHLHQEFSQSLEDSQPPKQQPQQQSQNNHIRSPSDVKLHARQVVVIQTVSVVQYIDATGALVSLSTLRSDPVAPSPIDVVPAAVTAGITTPDDLLPNVSLPDPTLDPSQDGTPTPTPPAVTEPEFSSSFQSMSVETLTSTPSGITPPFPILSSGNFNSSSTRLPPTLFTNSTIGLFSNSTRTSTSFFRSTTSSSSFTKSNTNTRTRLTSTTSAVPTVVVTGFGGDTGIAGIPGPEPTPEDTNSDSGPGLTPEARNAVVGGVVGSVAGIAIVALVLMFFLKWRKQQGRGIMLLGDGDSTIRDRGLGSGPSSGPSGGAGRMSQLGFPFAIPSALSKLNGNRAIEAPPAEPQEKGFYRISGRKLVSVLESGGDGYSDPDPHNSVGTSYYRDSQAFLDSSNLPPLQLGSPMRPESGVIVYHGGPARTPIEERGPFPQGQRRSAFPNLLQVQDPVGRSITVQQAGSRVSQSRFTEDS</sequence>
<dbReference type="AlphaFoldDB" id="A0AA40EMW8"/>
<proteinExistence type="predicted"/>
<accession>A0AA40EMW8</accession>
<evidence type="ECO:0000313" key="3">
    <source>
        <dbReference type="EMBL" id="KAK0742264.1"/>
    </source>
</evidence>
<feature type="region of interest" description="Disordered" evidence="1">
    <location>
        <begin position="29"/>
        <end position="70"/>
    </location>
</feature>
<keyword evidence="2" id="KW-0812">Transmembrane</keyword>
<comment type="caution">
    <text evidence="3">The sequence shown here is derived from an EMBL/GenBank/DDBJ whole genome shotgun (WGS) entry which is preliminary data.</text>
</comment>
<gene>
    <name evidence="3" type="ORF">B0T21DRAFT_282049</name>
</gene>
<reference evidence="3" key="1">
    <citation type="submission" date="2023-06" db="EMBL/GenBank/DDBJ databases">
        <title>Genome-scale phylogeny and comparative genomics of the fungal order Sordariales.</title>
        <authorList>
            <consortium name="Lawrence Berkeley National Laboratory"/>
            <person name="Hensen N."/>
            <person name="Bonometti L."/>
            <person name="Westerberg I."/>
            <person name="Brannstrom I.O."/>
            <person name="Guillou S."/>
            <person name="Cros-Aarteil S."/>
            <person name="Calhoun S."/>
            <person name="Haridas S."/>
            <person name="Kuo A."/>
            <person name="Mondo S."/>
            <person name="Pangilinan J."/>
            <person name="Riley R."/>
            <person name="Labutti K."/>
            <person name="Andreopoulos B."/>
            <person name="Lipzen A."/>
            <person name="Chen C."/>
            <person name="Yanf M."/>
            <person name="Daum C."/>
            <person name="Ng V."/>
            <person name="Clum A."/>
            <person name="Steindorff A."/>
            <person name="Ohm R."/>
            <person name="Martin F."/>
            <person name="Silar P."/>
            <person name="Natvig D."/>
            <person name="Lalanne C."/>
            <person name="Gautier V."/>
            <person name="Ament-Velasquez S.L."/>
            <person name="Kruys A."/>
            <person name="Hutchinson M.I."/>
            <person name="Powell A.J."/>
            <person name="Barry K."/>
            <person name="Miller A.N."/>
            <person name="Grigoriev I.V."/>
            <person name="Debuchy R."/>
            <person name="Gladieux P."/>
            <person name="Thoren M.H."/>
            <person name="Johannesson H."/>
        </authorList>
    </citation>
    <scope>NUCLEOTIDE SEQUENCE</scope>
    <source>
        <strain evidence="3">CBS 540.89</strain>
    </source>
</reference>
<feature type="region of interest" description="Disordered" evidence="1">
    <location>
        <begin position="226"/>
        <end position="246"/>
    </location>
</feature>
<keyword evidence="2" id="KW-1133">Transmembrane helix</keyword>
<feature type="transmembrane region" description="Helical" evidence="2">
    <location>
        <begin position="296"/>
        <end position="318"/>
    </location>
</feature>
<feature type="region of interest" description="Disordered" evidence="1">
    <location>
        <begin position="459"/>
        <end position="478"/>
    </location>
</feature>
<keyword evidence="2" id="KW-0472">Membrane</keyword>
<keyword evidence="4" id="KW-1185">Reference proteome</keyword>
<evidence type="ECO:0000313" key="4">
    <source>
        <dbReference type="Proteomes" id="UP001172159"/>
    </source>
</evidence>
<feature type="compositionally biased region" description="Gly residues" evidence="1">
    <location>
        <begin position="343"/>
        <end position="356"/>
    </location>
</feature>
<dbReference type="Proteomes" id="UP001172159">
    <property type="component" value="Unassembled WGS sequence"/>
</dbReference>
<feature type="region of interest" description="Disordered" evidence="1">
    <location>
        <begin position="129"/>
        <end position="180"/>
    </location>
</feature>
<feature type="compositionally biased region" description="Polar residues" evidence="1">
    <location>
        <begin position="493"/>
        <end position="511"/>
    </location>
</feature>
<feature type="compositionally biased region" description="Basic residues" evidence="1">
    <location>
        <begin position="29"/>
        <end position="42"/>
    </location>
</feature>
<feature type="region of interest" description="Disordered" evidence="1">
    <location>
        <begin position="264"/>
        <end position="290"/>
    </location>
</feature>
<feature type="region of interest" description="Disordered" evidence="1">
    <location>
        <begin position="340"/>
        <end position="359"/>
    </location>
</feature>